<feature type="compositionally biased region" description="Basic residues" evidence="1">
    <location>
        <begin position="65"/>
        <end position="79"/>
    </location>
</feature>
<dbReference type="OrthoDB" id="2938200at2759"/>
<feature type="compositionally biased region" description="Basic and acidic residues" evidence="1">
    <location>
        <begin position="147"/>
        <end position="157"/>
    </location>
</feature>
<feature type="region of interest" description="Disordered" evidence="1">
    <location>
        <begin position="439"/>
        <end position="461"/>
    </location>
</feature>
<dbReference type="Proteomes" id="UP000030669">
    <property type="component" value="Unassembled WGS sequence"/>
</dbReference>
<proteinExistence type="predicted"/>
<feature type="region of interest" description="Disordered" evidence="1">
    <location>
        <begin position="266"/>
        <end position="313"/>
    </location>
</feature>
<reference evidence="2 3" key="1">
    <citation type="journal article" date="2012" name="Science">
        <title>The Paleozoic origin of enzymatic lignin decomposition reconstructed from 31 fungal genomes.</title>
        <authorList>
            <person name="Floudas D."/>
            <person name="Binder M."/>
            <person name="Riley R."/>
            <person name="Barry K."/>
            <person name="Blanchette R.A."/>
            <person name="Henrissat B."/>
            <person name="Martinez A.T."/>
            <person name="Otillar R."/>
            <person name="Spatafora J.W."/>
            <person name="Yadav J.S."/>
            <person name="Aerts A."/>
            <person name="Benoit I."/>
            <person name="Boyd A."/>
            <person name="Carlson A."/>
            <person name="Copeland A."/>
            <person name="Coutinho P.M."/>
            <person name="de Vries R.P."/>
            <person name="Ferreira P."/>
            <person name="Findley K."/>
            <person name="Foster B."/>
            <person name="Gaskell J."/>
            <person name="Glotzer D."/>
            <person name="Gorecki P."/>
            <person name="Heitman J."/>
            <person name="Hesse C."/>
            <person name="Hori C."/>
            <person name="Igarashi K."/>
            <person name="Jurgens J.A."/>
            <person name="Kallen N."/>
            <person name="Kersten P."/>
            <person name="Kohler A."/>
            <person name="Kuees U."/>
            <person name="Kumar T.K.A."/>
            <person name="Kuo A."/>
            <person name="LaButti K."/>
            <person name="Larrondo L.F."/>
            <person name="Lindquist E."/>
            <person name="Ling A."/>
            <person name="Lombard V."/>
            <person name="Lucas S."/>
            <person name="Lundell T."/>
            <person name="Martin R."/>
            <person name="McLaughlin D.J."/>
            <person name="Morgenstern I."/>
            <person name="Morin E."/>
            <person name="Murat C."/>
            <person name="Nagy L.G."/>
            <person name="Nolan M."/>
            <person name="Ohm R.A."/>
            <person name="Patyshakuliyeva A."/>
            <person name="Rokas A."/>
            <person name="Ruiz-Duenas F.J."/>
            <person name="Sabat G."/>
            <person name="Salamov A."/>
            <person name="Samejima M."/>
            <person name="Schmutz J."/>
            <person name="Slot J.C."/>
            <person name="St John F."/>
            <person name="Stenlid J."/>
            <person name="Sun H."/>
            <person name="Sun S."/>
            <person name="Syed K."/>
            <person name="Tsang A."/>
            <person name="Wiebenga A."/>
            <person name="Young D."/>
            <person name="Pisabarro A."/>
            <person name="Eastwood D.C."/>
            <person name="Martin F."/>
            <person name="Cullen D."/>
            <person name="Grigoriev I.V."/>
            <person name="Hibbett D.S."/>
        </authorList>
    </citation>
    <scope>NUCLEOTIDE SEQUENCE [LARGE SCALE GENOMIC DNA]</scope>
    <source>
        <strain evidence="2 3">ATCC 11539</strain>
    </source>
</reference>
<gene>
    <name evidence="2" type="ORF">GLOTRDRAFT_126408</name>
</gene>
<dbReference type="GeneID" id="19301389"/>
<feature type="compositionally biased region" description="Low complexity" evidence="1">
    <location>
        <begin position="49"/>
        <end position="61"/>
    </location>
</feature>
<dbReference type="RefSeq" id="XP_007863240.1">
    <property type="nucleotide sequence ID" value="XM_007865049.1"/>
</dbReference>
<sequence length="648" mass="74677">MDPVRPLWYPPDQWDHLARDLQYQIAVPSRAPMHDFGRDGPRGDPYPPQNVVQQVVDPNLQHENAKKKKTKKKRKHKKAAGADLDNTETAHQPKKPALARGAGEQVNPHSQNQNQGQTWMQAQMQTPGQTQTQDQSQTQNQSQMQDESARSDGRQDISLHPSESPLRFASSPTSSEHLKGLPTPRHWTPPLPQHAFSHRQQVECPLFGNTHVQAPSEEENTALTRTLVDDVKRLEQHNATLKAECTAMRKRQTNLEMMIQSIRSEATEHQIRSSNQAGGPGKASRTRHNRAKHDRIRRGEESSEESDTDEHNHELALQEQFKYRTLLQPNLPPHLRAARNFLQCQVFRRLCGVSKSTAWPSIDETRTNPETDEEYYTPDFDEDVTHATNSAICKRVAEVVYSELKGLQEPPDELRHADVFYSRRTIEEMAKNTYRGFREQAKGQRNDSKARKRKRNKRNTRRYQHRFHTLTHLPTMVPEYIKVYGQDPTPLLEIDVLSDYASGPDSDDNEPQHMWKARMGTKVGVDVRKVDKEMWAGTTFWEHIAPEWCSDEVTTILDRLQRLFLLSLDKNRRKKYLAYRVYRTGRTTTAPPAFVPWDFAISEDWWNTHGPSWKKEIKRWTLRGDPEGFGSNDPHRVPLAASSSAPTQ</sequence>
<feature type="region of interest" description="Disordered" evidence="1">
    <location>
        <begin position="29"/>
        <end position="190"/>
    </location>
</feature>
<evidence type="ECO:0000313" key="2">
    <source>
        <dbReference type="EMBL" id="EPQ57915.1"/>
    </source>
</evidence>
<feature type="compositionally biased region" description="Polar residues" evidence="1">
    <location>
        <begin position="107"/>
        <end position="119"/>
    </location>
</feature>
<evidence type="ECO:0000256" key="1">
    <source>
        <dbReference type="SAM" id="MobiDB-lite"/>
    </source>
</evidence>
<dbReference type="HOGENOM" id="CLU_422747_0_0_1"/>
<protein>
    <submittedName>
        <fullName evidence="2">Uncharacterized protein</fullName>
    </submittedName>
</protein>
<feature type="compositionally biased region" description="Basic residues" evidence="1">
    <location>
        <begin position="450"/>
        <end position="461"/>
    </location>
</feature>
<dbReference type="AlphaFoldDB" id="S7RT99"/>
<feature type="compositionally biased region" description="Basic and acidic residues" evidence="1">
    <location>
        <begin position="32"/>
        <end position="42"/>
    </location>
</feature>
<name>S7RT99_GLOTA</name>
<feature type="compositionally biased region" description="Low complexity" evidence="1">
    <location>
        <begin position="120"/>
        <end position="145"/>
    </location>
</feature>
<feature type="compositionally biased region" description="Basic and acidic residues" evidence="1">
    <location>
        <begin position="439"/>
        <end position="449"/>
    </location>
</feature>
<organism evidence="2 3">
    <name type="scientific">Gloeophyllum trabeum (strain ATCC 11539 / FP-39264 / Madison 617)</name>
    <name type="common">Brown rot fungus</name>
    <dbReference type="NCBI Taxonomy" id="670483"/>
    <lineage>
        <taxon>Eukaryota</taxon>
        <taxon>Fungi</taxon>
        <taxon>Dikarya</taxon>
        <taxon>Basidiomycota</taxon>
        <taxon>Agaricomycotina</taxon>
        <taxon>Agaricomycetes</taxon>
        <taxon>Gloeophyllales</taxon>
        <taxon>Gloeophyllaceae</taxon>
        <taxon>Gloeophyllum</taxon>
    </lineage>
</organism>
<dbReference type="OMA" id="WERWPDE"/>
<dbReference type="KEGG" id="gtr:GLOTRDRAFT_126408"/>
<feature type="region of interest" description="Disordered" evidence="1">
    <location>
        <begin position="625"/>
        <end position="648"/>
    </location>
</feature>
<evidence type="ECO:0000313" key="3">
    <source>
        <dbReference type="Proteomes" id="UP000030669"/>
    </source>
</evidence>
<accession>S7RT99</accession>
<dbReference type="eggNOG" id="ENOG502SQDB">
    <property type="taxonomic scope" value="Eukaryota"/>
</dbReference>
<feature type="compositionally biased region" description="Basic residues" evidence="1">
    <location>
        <begin position="284"/>
        <end position="296"/>
    </location>
</feature>
<dbReference type="EMBL" id="KB469298">
    <property type="protein sequence ID" value="EPQ57915.1"/>
    <property type="molecule type" value="Genomic_DNA"/>
</dbReference>
<keyword evidence="3" id="KW-1185">Reference proteome</keyword>